<dbReference type="Proteomes" id="UP000031982">
    <property type="component" value="Unassembled WGS sequence"/>
</dbReference>
<dbReference type="SUPFAM" id="SSF160713">
    <property type="entry name" value="YqaI-like"/>
    <property type="match status" value="1"/>
</dbReference>
<protein>
    <submittedName>
        <fullName evidence="1">Uncharacterized protein</fullName>
    </submittedName>
</protein>
<dbReference type="RefSeq" id="WP_082040163.1">
    <property type="nucleotide sequence ID" value="NZ_JARTHD010000006.1"/>
</dbReference>
<name>A0ABR5B142_BACBA</name>
<dbReference type="InterPro" id="IPR023118">
    <property type="entry name" value="YqaI_dom_sf"/>
</dbReference>
<reference evidence="1 2" key="1">
    <citation type="submission" date="2015-01" db="EMBL/GenBank/DDBJ databases">
        <title>Genome Assembly of Bacillus badius MTCC 1458.</title>
        <authorList>
            <person name="Verma A."/>
            <person name="Khatri I."/>
            <person name="Mual P."/>
            <person name="Subramanian S."/>
            <person name="Krishnamurthi S."/>
        </authorList>
    </citation>
    <scope>NUCLEOTIDE SEQUENCE [LARGE SCALE GENOMIC DNA]</scope>
    <source>
        <strain evidence="1 2">MTCC 1458</strain>
    </source>
</reference>
<proteinExistence type="predicted"/>
<evidence type="ECO:0000313" key="1">
    <source>
        <dbReference type="EMBL" id="KIL80702.1"/>
    </source>
</evidence>
<gene>
    <name evidence="1" type="ORF">SD77_0550</name>
</gene>
<dbReference type="InterPro" id="IPR018474">
    <property type="entry name" value="Uncharacterised_Yqai"/>
</dbReference>
<dbReference type="EMBL" id="JXLP01000001">
    <property type="protein sequence ID" value="KIL80702.1"/>
    <property type="molecule type" value="Genomic_DNA"/>
</dbReference>
<organism evidence="1 2">
    <name type="scientific">Bacillus badius</name>
    <dbReference type="NCBI Taxonomy" id="1455"/>
    <lineage>
        <taxon>Bacteria</taxon>
        <taxon>Bacillati</taxon>
        <taxon>Bacillota</taxon>
        <taxon>Bacilli</taxon>
        <taxon>Bacillales</taxon>
        <taxon>Bacillaceae</taxon>
        <taxon>Pseudobacillus</taxon>
    </lineage>
</organism>
<dbReference type="Gene3D" id="3.30.40.30">
    <property type="entry name" value="YqaI domain"/>
    <property type="match status" value="1"/>
</dbReference>
<keyword evidence="2" id="KW-1185">Reference proteome</keyword>
<evidence type="ECO:0000313" key="2">
    <source>
        <dbReference type="Proteomes" id="UP000031982"/>
    </source>
</evidence>
<sequence>MNIEKVTDHPIEDLFGEEICTKDLYFIMPGGEIVLSHNLGDYMVTHLGAIEKQAK</sequence>
<dbReference type="Pfam" id="PF09466">
    <property type="entry name" value="Yqai"/>
    <property type="match status" value="1"/>
</dbReference>
<comment type="caution">
    <text evidence="1">The sequence shown here is derived from an EMBL/GenBank/DDBJ whole genome shotgun (WGS) entry which is preliminary data.</text>
</comment>
<accession>A0ABR5B142</accession>